<feature type="domain" description="Acyltransferase 3" evidence="3">
    <location>
        <begin position="154"/>
        <end position="268"/>
    </location>
</feature>
<gene>
    <name evidence="4" type="ORF">SCUCBS95973_006195</name>
</gene>
<feature type="transmembrane region" description="Helical" evidence="2">
    <location>
        <begin position="252"/>
        <end position="269"/>
    </location>
</feature>
<comment type="caution">
    <text evidence="4">The sequence shown here is derived from an EMBL/GenBank/DDBJ whole genome shotgun (WGS) entry which is preliminary data.</text>
</comment>
<name>A0ABP0C426_9PEZI</name>
<feature type="compositionally biased region" description="Basic and acidic residues" evidence="1">
    <location>
        <begin position="19"/>
        <end position="34"/>
    </location>
</feature>
<accession>A0ABP0C426</accession>
<dbReference type="Proteomes" id="UP001642405">
    <property type="component" value="Unassembled WGS sequence"/>
</dbReference>
<dbReference type="Pfam" id="PF01757">
    <property type="entry name" value="Acyl_transf_3"/>
    <property type="match status" value="1"/>
</dbReference>
<feature type="transmembrane region" description="Helical" evidence="2">
    <location>
        <begin position="74"/>
        <end position="96"/>
    </location>
</feature>
<keyword evidence="2" id="KW-0472">Membrane</keyword>
<keyword evidence="2" id="KW-0812">Transmembrane</keyword>
<evidence type="ECO:0000256" key="2">
    <source>
        <dbReference type="SAM" id="Phobius"/>
    </source>
</evidence>
<keyword evidence="5" id="KW-1185">Reference proteome</keyword>
<proteinExistence type="predicted"/>
<keyword evidence="2" id="KW-1133">Transmembrane helix</keyword>
<sequence length="276" mass="30572">MAAHAYDRVPTADTVGEEMSAKKEKTTVSVEERGGSSSSSGSSCTEIDTEAEAGFYSAREKRQFAGPSLPSTGLVGAVLALPILLLRITHLSWLIVTRPVRRGLGLRTGPAAVTSGPPAWPAIYQKMGEFRILVPSFLQPVDPNAPMKKMHPTAWLDGMRGMATFFVVWNHSSVAWFNWHIHNGYGINKDEHWLIQLPFLRLIISGPPQVALFFVISGYALSYKPLKLSRMGRFADAYKAIASSSFRRWPRLFFMPIIITFITAFMTYLDLFGTAG</sequence>
<protein>
    <recommendedName>
        <fullName evidence="3">Acyltransferase 3 domain-containing protein</fullName>
    </recommendedName>
</protein>
<evidence type="ECO:0000256" key="1">
    <source>
        <dbReference type="SAM" id="MobiDB-lite"/>
    </source>
</evidence>
<feature type="transmembrane region" description="Helical" evidence="2">
    <location>
        <begin position="199"/>
        <end position="221"/>
    </location>
</feature>
<feature type="region of interest" description="Disordered" evidence="1">
    <location>
        <begin position="1"/>
        <end position="46"/>
    </location>
</feature>
<evidence type="ECO:0000313" key="4">
    <source>
        <dbReference type="EMBL" id="CAK7226425.1"/>
    </source>
</evidence>
<evidence type="ECO:0000313" key="5">
    <source>
        <dbReference type="Proteomes" id="UP001642405"/>
    </source>
</evidence>
<organism evidence="4 5">
    <name type="scientific">Sporothrix curviconia</name>
    <dbReference type="NCBI Taxonomy" id="1260050"/>
    <lineage>
        <taxon>Eukaryota</taxon>
        <taxon>Fungi</taxon>
        <taxon>Dikarya</taxon>
        <taxon>Ascomycota</taxon>
        <taxon>Pezizomycotina</taxon>
        <taxon>Sordariomycetes</taxon>
        <taxon>Sordariomycetidae</taxon>
        <taxon>Ophiostomatales</taxon>
        <taxon>Ophiostomataceae</taxon>
        <taxon>Sporothrix</taxon>
    </lineage>
</organism>
<dbReference type="EMBL" id="CAWUHB010000036">
    <property type="protein sequence ID" value="CAK7226425.1"/>
    <property type="molecule type" value="Genomic_DNA"/>
</dbReference>
<reference evidence="4 5" key="1">
    <citation type="submission" date="2024-01" db="EMBL/GenBank/DDBJ databases">
        <authorList>
            <person name="Allen C."/>
            <person name="Tagirdzhanova G."/>
        </authorList>
    </citation>
    <scope>NUCLEOTIDE SEQUENCE [LARGE SCALE GENOMIC DNA]</scope>
</reference>
<dbReference type="InterPro" id="IPR002656">
    <property type="entry name" value="Acyl_transf_3_dom"/>
</dbReference>
<evidence type="ECO:0000259" key="3">
    <source>
        <dbReference type="Pfam" id="PF01757"/>
    </source>
</evidence>